<evidence type="ECO:0000313" key="2">
    <source>
        <dbReference type="Proteomes" id="UP000218615"/>
    </source>
</evidence>
<protein>
    <submittedName>
        <fullName evidence="1">Uncharacterized protein</fullName>
    </submittedName>
</protein>
<dbReference type="RefSeq" id="WP_179293747.1">
    <property type="nucleotide sequence ID" value="NZ_FZMP01000018.1"/>
</dbReference>
<keyword evidence="2" id="KW-1185">Reference proteome</keyword>
<gene>
    <name evidence="1" type="ORF">MNV_1140029</name>
</gene>
<accession>A0A284VJA6</accession>
<evidence type="ECO:0000313" key="1">
    <source>
        <dbReference type="EMBL" id="SNQ59333.1"/>
    </source>
</evidence>
<organism evidence="1 2">
    <name type="scientific">Candidatus Methanoperedens nitratireducens</name>
    <dbReference type="NCBI Taxonomy" id="1392998"/>
    <lineage>
        <taxon>Archaea</taxon>
        <taxon>Methanobacteriati</taxon>
        <taxon>Methanobacteriota</taxon>
        <taxon>Stenosarchaea group</taxon>
        <taxon>Methanomicrobia</taxon>
        <taxon>Methanosarcinales</taxon>
        <taxon>ANME-2 cluster</taxon>
        <taxon>Candidatus Methanoperedentaceae</taxon>
        <taxon>Candidatus Methanoperedens</taxon>
    </lineage>
</organism>
<dbReference type="AlphaFoldDB" id="A0A284VJA6"/>
<sequence>MIKMKEKKQIMKKASCYSTQCDSFDDELMETEQTDRELYLFMRGGFGAK</sequence>
<reference evidence="2" key="1">
    <citation type="submission" date="2017-06" db="EMBL/GenBank/DDBJ databases">
        <authorList>
            <person name="Cremers G."/>
        </authorList>
    </citation>
    <scope>NUCLEOTIDE SEQUENCE [LARGE SCALE GENOMIC DNA]</scope>
</reference>
<dbReference type="EMBL" id="FZMP01000018">
    <property type="protein sequence ID" value="SNQ59333.1"/>
    <property type="molecule type" value="Genomic_DNA"/>
</dbReference>
<dbReference type="Proteomes" id="UP000218615">
    <property type="component" value="Unassembled WGS sequence"/>
</dbReference>
<proteinExistence type="predicted"/>
<name>A0A284VJA6_9EURY</name>